<evidence type="ECO:0008006" key="3">
    <source>
        <dbReference type="Google" id="ProtNLM"/>
    </source>
</evidence>
<accession>A0ABZ2XGM3</accession>
<keyword evidence="2" id="KW-1185">Reference proteome</keyword>
<dbReference type="EMBL" id="CP151406">
    <property type="protein sequence ID" value="WZJ20421.1"/>
    <property type="molecule type" value="Genomic_DNA"/>
</dbReference>
<reference evidence="1 2" key="1">
    <citation type="submission" date="2024-04" db="EMBL/GenBank/DDBJ databases">
        <title>Dissimilatory iodate-reducing microorganisms contribute to the enrichment of iodine in groundwater.</title>
        <authorList>
            <person name="Jiang Z."/>
        </authorList>
    </citation>
    <scope>NUCLEOTIDE SEQUENCE [LARGE SCALE GENOMIC DNA]</scope>
    <source>
        <strain evidence="1 2">NCP973</strain>
    </source>
</reference>
<dbReference type="Proteomes" id="UP001479520">
    <property type="component" value="Chromosome"/>
</dbReference>
<gene>
    <name evidence="1" type="ORF">AADV58_10695</name>
</gene>
<organism evidence="1 2">
    <name type="scientific">Azonexus hydrophilus</name>
    <dbReference type="NCBI Taxonomy" id="418702"/>
    <lineage>
        <taxon>Bacteria</taxon>
        <taxon>Pseudomonadati</taxon>
        <taxon>Pseudomonadota</taxon>
        <taxon>Betaproteobacteria</taxon>
        <taxon>Rhodocyclales</taxon>
        <taxon>Azonexaceae</taxon>
        <taxon>Azonexus</taxon>
    </lineage>
</organism>
<proteinExistence type="predicted"/>
<dbReference type="SUPFAM" id="SSF56059">
    <property type="entry name" value="Glutathione synthetase ATP-binding domain-like"/>
    <property type="match status" value="1"/>
</dbReference>
<name>A0ABZ2XGM3_9RHOO</name>
<dbReference type="RefSeq" id="WP_028995523.1">
    <property type="nucleotide sequence ID" value="NZ_CP151406.1"/>
</dbReference>
<evidence type="ECO:0000313" key="2">
    <source>
        <dbReference type="Proteomes" id="UP001479520"/>
    </source>
</evidence>
<sequence>MKTTFDQLAARQPQLFSAADIRVDKAQLEAMAEIVGAIEMVLALPAFRAEVLARAPESARWPVVARSVFMGYDFHLTPAGPKLIEINTNAGGGLLNAYLLAAHGHADEAATFVAEILEMFRAEWRLERGDAPLTRIAIVDEAPAGQFLAPEFELFRDLFAANGIDAVIADPADFVRDGQRLLHDGQPIDLVYNRLTDFYLEGEPCRAIRALFQAGGVVLTPHPAAHATHADKRHLMLLSDADKLAALGIDAATQRILLAGVPRTIAVDPAQAETLWAERKRWFFKPPTGFGSRAAYRGDKLTKRVFEDILAGHYIAQEIAPPSEHEVIVNGEAQTMKADFRCFVYDGHIQCVAARLYQGQTTNFRTPGGGFAPVFAA</sequence>
<evidence type="ECO:0000313" key="1">
    <source>
        <dbReference type="EMBL" id="WZJ20421.1"/>
    </source>
</evidence>
<protein>
    <recommendedName>
        <fullName evidence="3">Circularly permuted type 2 ATP-grasp protein</fullName>
    </recommendedName>
</protein>